<feature type="compositionally biased region" description="Basic and acidic residues" evidence="1">
    <location>
        <begin position="1"/>
        <end position="25"/>
    </location>
</feature>
<dbReference type="InterPro" id="IPR036680">
    <property type="entry name" value="SPOR-like_sf"/>
</dbReference>
<reference evidence="4" key="1">
    <citation type="submission" date="2020-01" db="EMBL/GenBank/DDBJ databases">
        <authorList>
            <person name="Fang Y."/>
            <person name="Sun R."/>
            <person name="Nie L."/>
            <person name="He J."/>
            <person name="Hao L."/>
            <person name="Wang L."/>
            <person name="Su S."/>
            <person name="Lv E."/>
            <person name="Zhang Z."/>
            <person name="Xie R."/>
            <person name="Liu H."/>
        </authorList>
    </citation>
    <scope>NUCLEOTIDE SEQUENCE [LARGE SCALE GENOMIC DNA]</scope>
    <source>
        <strain evidence="4">XCT-53</strain>
    </source>
</reference>
<comment type="caution">
    <text evidence="3">The sequence shown here is derived from an EMBL/GenBank/DDBJ whole genome shotgun (WGS) entry which is preliminary data.</text>
</comment>
<dbReference type="GO" id="GO:0042834">
    <property type="term" value="F:peptidoglycan binding"/>
    <property type="evidence" value="ECO:0007669"/>
    <property type="project" value="InterPro"/>
</dbReference>
<dbReference type="Proteomes" id="UP000586722">
    <property type="component" value="Unassembled WGS sequence"/>
</dbReference>
<feature type="region of interest" description="Disordered" evidence="1">
    <location>
        <begin position="851"/>
        <end position="900"/>
    </location>
</feature>
<dbReference type="AlphaFoldDB" id="A0A7X5J931"/>
<feature type="region of interest" description="Disordered" evidence="1">
    <location>
        <begin position="813"/>
        <end position="832"/>
    </location>
</feature>
<feature type="compositionally biased region" description="Basic and acidic residues" evidence="1">
    <location>
        <begin position="104"/>
        <end position="115"/>
    </location>
</feature>
<dbReference type="PROSITE" id="PS51724">
    <property type="entry name" value="SPOR"/>
    <property type="match status" value="1"/>
</dbReference>
<feature type="compositionally biased region" description="Acidic residues" evidence="1">
    <location>
        <begin position="527"/>
        <end position="537"/>
    </location>
</feature>
<evidence type="ECO:0000313" key="3">
    <source>
        <dbReference type="EMBL" id="NBN77895.1"/>
    </source>
</evidence>
<dbReference type="EMBL" id="JAABLQ010000001">
    <property type="protein sequence ID" value="NBN77895.1"/>
    <property type="molecule type" value="Genomic_DNA"/>
</dbReference>
<organism evidence="3 4">
    <name type="scientific">Pannonibacter tanglangensis</name>
    <dbReference type="NCBI Taxonomy" id="2750084"/>
    <lineage>
        <taxon>Bacteria</taxon>
        <taxon>Pseudomonadati</taxon>
        <taxon>Pseudomonadota</taxon>
        <taxon>Alphaproteobacteria</taxon>
        <taxon>Hyphomicrobiales</taxon>
        <taxon>Stappiaceae</taxon>
        <taxon>Pannonibacter</taxon>
    </lineage>
</organism>
<keyword evidence="4" id="KW-1185">Reference proteome</keyword>
<feature type="compositionally biased region" description="Low complexity" evidence="1">
    <location>
        <begin position="214"/>
        <end position="223"/>
    </location>
</feature>
<feature type="region of interest" description="Disordered" evidence="1">
    <location>
        <begin position="1"/>
        <end position="376"/>
    </location>
</feature>
<evidence type="ECO:0000313" key="4">
    <source>
        <dbReference type="Proteomes" id="UP000586722"/>
    </source>
</evidence>
<feature type="compositionally biased region" description="Basic and acidic residues" evidence="1">
    <location>
        <begin position="303"/>
        <end position="315"/>
    </location>
</feature>
<feature type="compositionally biased region" description="Low complexity" evidence="1">
    <location>
        <begin position="433"/>
        <end position="444"/>
    </location>
</feature>
<feature type="region of interest" description="Disordered" evidence="1">
    <location>
        <begin position="750"/>
        <end position="778"/>
    </location>
</feature>
<evidence type="ECO:0000256" key="1">
    <source>
        <dbReference type="SAM" id="MobiDB-lite"/>
    </source>
</evidence>
<accession>A0A7X5J931</accession>
<proteinExistence type="predicted"/>
<dbReference type="Pfam" id="PF05036">
    <property type="entry name" value="SPOR"/>
    <property type="match status" value="1"/>
</dbReference>
<feature type="compositionally biased region" description="Low complexity" evidence="1">
    <location>
        <begin position="750"/>
        <end position="771"/>
    </location>
</feature>
<feature type="region of interest" description="Disordered" evidence="1">
    <location>
        <begin position="487"/>
        <end position="606"/>
    </location>
</feature>
<feature type="domain" description="SPOR" evidence="2">
    <location>
        <begin position="902"/>
        <end position="986"/>
    </location>
</feature>
<dbReference type="InterPro" id="IPR007730">
    <property type="entry name" value="SPOR-like_dom"/>
</dbReference>
<protein>
    <recommendedName>
        <fullName evidence="2">SPOR domain-containing protein</fullName>
    </recommendedName>
</protein>
<gene>
    <name evidence="3" type="ORF">GWI72_06390</name>
</gene>
<feature type="compositionally biased region" description="Polar residues" evidence="1">
    <location>
        <begin position="42"/>
        <end position="56"/>
    </location>
</feature>
<feature type="compositionally biased region" description="Pro residues" evidence="1">
    <location>
        <begin position="83"/>
        <end position="93"/>
    </location>
</feature>
<sequence length="988" mass="101896">MSQRSDYPRSESLRPADPSGRERGDAQGAEDPLVELARIVNRNRQSAPQSSLQSGQPGRVEASDYFAGLEDEDLLKGPGGDPLAPPPLAPPPLASRADPLAARDVGRDPQRDLQRDPMPAYTPVIGGSPNEPAFDFDFDLPKPAPAEAGRPDPRAGVGRSAPAAYDRDEDVAEDSTLAASDPYRYPSGPDPVEPYRAAPQPLAAEPLRATRSQPAAAPAAPAARPGEIDLDFDRFAADLQGGDAGAFQDDTGWEEVDVSDGTTLDADTLDDFDMEPEREPYAYGAKDPAAVPGRTPGQLQDPGRVELRGQDRGIGREPAAPAEPYQPLVRGSARDRFPSDIEDAGTGRLSAGRPAQDRFSEAGSQAGGLSLRPTLDPVEADKGSALEQDLVAGLEDELIGAFQARKEPVLGSVPQDEFRSLSPQRDYETSQRAASQAQPARAAAVPPPPFVPDAAAWPALAPDAKVRSAREASANFAELDDLVGSLFEDERLSRKPEPRRPEPAPSADIDDMAWPDALNALPREEGPADDDFLEDEFSTAFSQKRNKTAELPFNDVLYDDDEAPPPPGGYDLDAVARAMQESDPTLGGAGVLPPHPALETAAAPRQKQSRKSLYIAAAVLGLAGLGGAVFAVTDFGASSVPSGQPPVVAGLEGPLKTFPSDDQATVESSQPAKLIYDRVGNEERLVVPENPAPAQLPPAPVETAGAEAAPATGPKRVRTLVVRPDGTIISGEAESGSQPGVRVVNTARPDPAAATQPAAAVPGAPAVTDPALLSPSPAQPVPGVPAIVSAGTAPATDPAAAAAAAAAAANAPTVSGLPRPKPGGAGPQVAALQPQAAAPAAVQPQVPAPVPAAPQLAVPQPAAPQPAPPQPAPAQGAGPLNLTQPQAAQPAQPSAAAPAAAAAVPGGFSVQVTSQRTQEQAQSAYAALQRKFPSVLGGQAPLIEQATLDSRGTFYRVSIPAGSRDQAVSFCESLKAAGGDCFVRRNGT</sequence>
<evidence type="ECO:0000259" key="2">
    <source>
        <dbReference type="PROSITE" id="PS51724"/>
    </source>
</evidence>
<feature type="compositionally biased region" description="Basic and acidic residues" evidence="1">
    <location>
        <begin position="488"/>
        <end position="502"/>
    </location>
</feature>
<name>A0A7X5J931_9HYPH</name>
<dbReference type="Gene3D" id="3.30.70.1070">
    <property type="entry name" value="Sporulation related repeat"/>
    <property type="match status" value="1"/>
</dbReference>
<dbReference type="RefSeq" id="WP_161708158.1">
    <property type="nucleotide sequence ID" value="NZ_JAABLQ010000001.1"/>
</dbReference>
<feature type="compositionally biased region" description="Low complexity" evidence="1">
    <location>
        <begin position="873"/>
        <end position="900"/>
    </location>
</feature>
<feature type="compositionally biased region" description="Pro residues" evidence="1">
    <location>
        <begin position="861"/>
        <end position="872"/>
    </location>
</feature>
<dbReference type="SUPFAM" id="SSF110997">
    <property type="entry name" value="Sporulation related repeat"/>
    <property type="match status" value="1"/>
</dbReference>
<feature type="region of interest" description="Disordered" evidence="1">
    <location>
        <begin position="405"/>
        <end position="456"/>
    </location>
</feature>